<dbReference type="GeneID" id="26901481"/>
<name>A0A0M9G8I1_LEPPY</name>
<dbReference type="OrthoDB" id="10457471at2759"/>
<gene>
    <name evidence="1" type="ORF">ABB37_01186</name>
</gene>
<comment type="caution">
    <text evidence="1">The sequence shown here is derived from an EMBL/GenBank/DDBJ whole genome shotgun (WGS) entry which is preliminary data.</text>
</comment>
<evidence type="ECO:0000313" key="2">
    <source>
        <dbReference type="Proteomes" id="UP000037923"/>
    </source>
</evidence>
<accession>A0A0M9G8I1</accession>
<proteinExistence type="predicted"/>
<evidence type="ECO:0000313" key="1">
    <source>
        <dbReference type="EMBL" id="KPA84676.1"/>
    </source>
</evidence>
<sequence>MHAMRFWHRRLLAHPIYERCVRFVHLRCPTTPPTDSAEAAHAWMASCDRWWNALSAFVSHTSSPYTLPADKTWNPYSFSKPVVYTRSPPVRRENAGERVALAVSSAKRSLPPPLSYHMVIAEYRLIASEADALRSYVVCLTMWWRRACQWAAVSNREYAWISPPPTTGANAADWAALCELWRRSTVALLREEEYRTKAAELEALTAAFKLQQRIELSFTSIDTTPPSQLNQLLH</sequence>
<keyword evidence="2" id="KW-1185">Reference proteome</keyword>
<protein>
    <submittedName>
        <fullName evidence="1">Uncharacterized protein</fullName>
    </submittedName>
</protein>
<dbReference type="Proteomes" id="UP000037923">
    <property type="component" value="Unassembled WGS sequence"/>
</dbReference>
<dbReference type="RefSeq" id="XP_015663115.1">
    <property type="nucleotide sequence ID" value="XM_015797595.1"/>
</dbReference>
<dbReference type="VEuPathDB" id="TriTrypDB:LpyrH10_02_1600"/>
<organism evidence="1 2">
    <name type="scientific">Leptomonas pyrrhocoris</name>
    <name type="common">Firebug parasite</name>
    <dbReference type="NCBI Taxonomy" id="157538"/>
    <lineage>
        <taxon>Eukaryota</taxon>
        <taxon>Discoba</taxon>
        <taxon>Euglenozoa</taxon>
        <taxon>Kinetoplastea</taxon>
        <taxon>Metakinetoplastina</taxon>
        <taxon>Trypanosomatida</taxon>
        <taxon>Trypanosomatidae</taxon>
        <taxon>Leishmaniinae</taxon>
        <taxon>Leptomonas</taxon>
    </lineage>
</organism>
<reference evidence="1 2" key="1">
    <citation type="submission" date="2015-07" db="EMBL/GenBank/DDBJ databases">
        <title>High-quality genome of monoxenous trypanosomatid Leptomonas pyrrhocoris.</title>
        <authorList>
            <person name="Flegontov P."/>
            <person name="Butenko A."/>
            <person name="Firsov S."/>
            <person name="Vlcek C."/>
            <person name="Logacheva M.D."/>
            <person name="Field M."/>
            <person name="Filatov D."/>
            <person name="Flegontova O."/>
            <person name="Gerasimov E."/>
            <person name="Jackson A.P."/>
            <person name="Kelly S."/>
            <person name="Opperdoes F."/>
            <person name="O'Reilly A."/>
            <person name="Votypka J."/>
            <person name="Yurchenko V."/>
            <person name="Lukes J."/>
        </authorList>
    </citation>
    <scope>NUCLEOTIDE SEQUENCE [LARGE SCALE GENOMIC DNA]</scope>
    <source>
        <strain evidence="1">H10</strain>
    </source>
</reference>
<dbReference type="AlphaFoldDB" id="A0A0M9G8I1"/>
<dbReference type="OMA" id="HPIYERC"/>
<dbReference type="EMBL" id="LGTL01000002">
    <property type="protein sequence ID" value="KPA84676.1"/>
    <property type="molecule type" value="Genomic_DNA"/>
</dbReference>